<evidence type="ECO:0000313" key="2">
    <source>
        <dbReference type="EMBL" id="RVU71190.1"/>
    </source>
</evidence>
<gene>
    <name evidence="2" type="ORF">EJK17_03050</name>
</gene>
<dbReference type="AlphaFoldDB" id="A0A437SWF9"/>
<sequence length="154" mass="18012">MKSKGFLLAEAVFSLFITMIVLLMLQNLLKSLQTANKSSHHADEVAYSYVQLNRFLHQSEYQRIYVDPDLSNENKVIICKVKRQGGRNVIDRYAIEQYEDMIRARGWASGHMPLLLHVKKSRFTAKNGQFKIWLQEEDKRVSELVFKVDPKPKR</sequence>
<keyword evidence="1" id="KW-0812">Transmembrane</keyword>
<dbReference type="Proteomes" id="UP000288291">
    <property type="component" value="Unassembled WGS sequence"/>
</dbReference>
<comment type="caution">
    <text evidence="2">The sequence shown here is derived from an EMBL/GenBank/DDBJ whole genome shotgun (WGS) entry which is preliminary data.</text>
</comment>
<dbReference type="Pfam" id="PF15980">
    <property type="entry name" value="ComGF"/>
    <property type="match status" value="1"/>
</dbReference>
<evidence type="ECO:0000256" key="1">
    <source>
        <dbReference type="SAM" id="Phobius"/>
    </source>
</evidence>
<reference evidence="2 3" key="1">
    <citation type="submission" date="2018-12" db="EMBL/GenBank/DDBJ databases">
        <authorList>
            <person name="Meng J."/>
        </authorList>
    </citation>
    <scope>NUCLEOTIDE SEQUENCE [LARGE SCALE GENOMIC DNA]</scope>
    <source>
        <strain evidence="2 3">HT111-2</strain>
    </source>
</reference>
<protein>
    <submittedName>
        <fullName evidence="2">Competence protein ComGF</fullName>
    </submittedName>
</protein>
<accession>A0A437SWF9</accession>
<keyword evidence="3" id="KW-1185">Reference proteome</keyword>
<dbReference type="EMBL" id="RXIA01000006">
    <property type="protein sequence ID" value="RVU71190.1"/>
    <property type="molecule type" value="Genomic_DNA"/>
</dbReference>
<evidence type="ECO:0000313" key="3">
    <source>
        <dbReference type="Proteomes" id="UP000288291"/>
    </source>
</evidence>
<dbReference type="InterPro" id="IPR016977">
    <property type="entry name" value="ComGF"/>
</dbReference>
<keyword evidence="1" id="KW-1133">Transmembrane helix</keyword>
<proteinExistence type="predicted"/>
<name>A0A437SWF9_9LACO</name>
<keyword evidence="1" id="KW-0472">Membrane</keyword>
<feature type="transmembrane region" description="Helical" evidence="1">
    <location>
        <begin position="6"/>
        <end position="25"/>
    </location>
</feature>
<organism evidence="2 3">
    <name type="scientific">Lactobacillus xujianguonis</name>
    <dbReference type="NCBI Taxonomy" id="2495899"/>
    <lineage>
        <taxon>Bacteria</taxon>
        <taxon>Bacillati</taxon>
        <taxon>Bacillota</taxon>
        <taxon>Bacilli</taxon>
        <taxon>Lactobacillales</taxon>
        <taxon>Lactobacillaceae</taxon>
        <taxon>Lactobacillus</taxon>
    </lineage>
</organism>